<dbReference type="InterPro" id="IPR043128">
    <property type="entry name" value="Rev_trsase/Diguanyl_cyclase"/>
</dbReference>
<feature type="domain" description="GGDEF" evidence="4">
    <location>
        <begin position="197"/>
        <end position="330"/>
    </location>
</feature>
<dbReference type="FunFam" id="3.20.20.450:FF:000001">
    <property type="entry name" value="Cyclic di-GMP phosphodiesterase yahA"/>
    <property type="match status" value="1"/>
</dbReference>
<organism evidence="5 6">
    <name type="scientific">Paenibacillus albiflavus</name>
    <dbReference type="NCBI Taxonomy" id="2545760"/>
    <lineage>
        <taxon>Bacteria</taxon>
        <taxon>Bacillati</taxon>
        <taxon>Bacillota</taxon>
        <taxon>Bacilli</taxon>
        <taxon>Bacillales</taxon>
        <taxon>Paenibacillaceae</taxon>
        <taxon>Paenibacillus</taxon>
    </lineage>
</organism>
<dbReference type="Gene3D" id="3.20.20.450">
    <property type="entry name" value="EAL domain"/>
    <property type="match status" value="1"/>
</dbReference>
<dbReference type="OrthoDB" id="9759607at2"/>
<dbReference type="InterPro" id="IPR035919">
    <property type="entry name" value="EAL_sf"/>
</dbReference>
<dbReference type="InterPro" id="IPR000160">
    <property type="entry name" value="GGDEF_dom"/>
</dbReference>
<accession>A0A4R4E8K7</accession>
<dbReference type="SUPFAM" id="SSF55073">
    <property type="entry name" value="Nucleotide cyclase"/>
    <property type="match status" value="1"/>
</dbReference>
<dbReference type="Gene3D" id="3.30.450.20">
    <property type="entry name" value="PAS domain"/>
    <property type="match status" value="1"/>
</dbReference>
<dbReference type="SUPFAM" id="SSF55785">
    <property type="entry name" value="PYP-like sensor domain (PAS domain)"/>
    <property type="match status" value="1"/>
</dbReference>
<dbReference type="NCBIfam" id="TIGR00229">
    <property type="entry name" value="sensory_box"/>
    <property type="match status" value="1"/>
</dbReference>
<dbReference type="PANTHER" id="PTHR44757:SF2">
    <property type="entry name" value="BIOFILM ARCHITECTURE MAINTENANCE PROTEIN MBAA"/>
    <property type="match status" value="1"/>
</dbReference>
<name>A0A4R4E8K7_9BACL</name>
<dbReference type="AlphaFoldDB" id="A0A4R4E8K7"/>
<dbReference type="PROSITE" id="PS50112">
    <property type="entry name" value="PAS"/>
    <property type="match status" value="1"/>
</dbReference>
<dbReference type="SMART" id="SM00267">
    <property type="entry name" value="GGDEF"/>
    <property type="match status" value="1"/>
</dbReference>
<dbReference type="PANTHER" id="PTHR44757">
    <property type="entry name" value="DIGUANYLATE CYCLASE DGCP"/>
    <property type="match status" value="1"/>
</dbReference>
<protein>
    <submittedName>
        <fullName evidence="5">EAL domain-containing protein</fullName>
    </submittedName>
</protein>
<dbReference type="CDD" id="cd01948">
    <property type="entry name" value="EAL"/>
    <property type="match status" value="1"/>
</dbReference>
<dbReference type="Pfam" id="PF00563">
    <property type="entry name" value="EAL"/>
    <property type="match status" value="1"/>
</dbReference>
<keyword evidence="1" id="KW-0812">Transmembrane</keyword>
<reference evidence="5 6" key="1">
    <citation type="submission" date="2019-03" db="EMBL/GenBank/DDBJ databases">
        <authorList>
            <person name="Kim M.K.M."/>
        </authorList>
    </citation>
    <scope>NUCLEOTIDE SEQUENCE [LARGE SCALE GENOMIC DNA]</scope>
    <source>
        <strain evidence="5 6">18JY21-1</strain>
    </source>
</reference>
<evidence type="ECO:0000256" key="1">
    <source>
        <dbReference type="SAM" id="Phobius"/>
    </source>
</evidence>
<dbReference type="NCBIfam" id="TIGR00254">
    <property type="entry name" value="GGDEF"/>
    <property type="match status" value="1"/>
</dbReference>
<dbReference type="InterPro" id="IPR000014">
    <property type="entry name" value="PAS"/>
</dbReference>
<feature type="domain" description="EAL" evidence="3">
    <location>
        <begin position="339"/>
        <end position="592"/>
    </location>
</feature>
<keyword evidence="1" id="KW-1133">Transmembrane helix</keyword>
<dbReference type="Pfam" id="PF13426">
    <property type="entry name" value="PAS_9"/>
    <property type="match status" value="1"/>
</dbReference>
<proteinExistence type="predicted"/>
<evidence type="ECO:0000313" key="5">
    <source>
        <dbReference type="EMBL" id="TCZ76126.1"/>
    </source>
</evidence>
<dbReference type="CDD" id="cd00130">
    <property type="entry name" value="PAS"/>
    <property type="match status" value="1"/>
</dbReference>
<evidence type="ECO:0000259" key="4">
    <source>
        <dbReference type="PROSITE" id="PS50887"/>
    </source>
</evidence>
<keyword evidence="6" id="KW-1185">Reference proteome</keyword>
<evidence type="ECO:0000259" key="3">
    <source>
        <dbReference type="PROSITE" id="PS50883"/>
    </source>
</evidence>
<dbReference type="InterPro" id="IPR035965">
    <property type="entry name" value="PAS-like_dom_sf"/>
</dbReference>
<comment type="caution">
    <text evidence="5">The sequence shown here is derived from an EMBL/GenBank/DDBJ whole genome shotgun (WGS) entry which is preliminary data.</text>
</comment>
<evidence type="ECO:0000259" key="2">
    <source>
        <dbReference type="PROSITE" id="PS50112"/>
    </source>
</evidence>
<evidence type="ECO:0000313" key="6">
    <source>
        <dbReference type="Proteomes" id="UP000295418"/>
    </source>
</evidence>
<dbReference type="Gene3D" id="3.30.70.270">
    <property type="match status" value="1"/>
</dbReference>
<feature type="transmembrane region" description="Helical" evidence="1">
    <location>
        <begin position="5"/>
        <end position="22"/>
    </location>
</feature>
<dbReference type="InterPro" id="IPR001633">
    <property type="entry name" value="EAL_dom"/>
</dbReference>
<keyword evidence="1" id="KW-0472">Membrane</keyword>
<dbReference type="PROSITE" id="PS50887">
    <property type="entry name" value="GGDEF"/>
    <property type="match status" value="1"/>
</dbReference>
<dbReference type="SMART" id="SM00091">
    <property type="entry name" value="PAS"/>
    <property type="match status" value="1"/>
</dbReference>
<dbReference type="PROSITE" id="PS50883">
    <property type="entry name" value="EAL"/>
    <property type="match status" value="1"/>
</dbReference>
<dbReference type="CDD" id="cd01949">
    <property type="entry name" value="GGDEF"/>
    <property type="match status" value="1"/>
</dbReference>
<feature type="domain" description="PAS" evidence="2">
    <location>
        <begin position="39"/>
        <end position="95"/>
    </location>
</feature>
<dbReference type="RefSeq" id="WP_132418852.1">
    <property type="nucleotide sequence ID" value="NZ_SKFG01000014.1"/>
</dbReference>
<sequence>MVTWIYGFCGGIIFIVFVMLVYKRICVVRTQQMNKPEPDQSLFDTLFINSMNGVAVLDCDERIIRVNSAFKNMLGYMEEEILQKSLGSFVLEEDQPLSVQAKLQQQPGAGVTGLMTAAKHEQGYRVELKSSAVPVILDETAAQGYLVICEDVTERKRFGEHIRHMSFYDDMTGLPNRQLFQEELSKLLRTTPKQEGNKLAVFYADVIDFRIINESFGFEHGNMVLLQLAERFMRCIGENDILARSEGDQFAFCYPNVKDIDHALELAQSIASVMEQPFVVDQQEVYIYICIGIVLHLNEKDTADILMKNANIALTQAKDKEKSNIQVFHVAMETYSIQRLKLENELRHAISNQEFILHYQPQVDIHTGQIIGMEALVRWMHPTKGMIPPKEFIPLAEETGFIVQLGDWVLYEACRQNKAWQDQGLLHVPVSVNLSMRQFSEHGIKNKISEVLVDTGLPPKYLEIEITESMTMDVKHASDWLNKLKKLGVQVAIDDFGTGYSSLSYIKQFPIDKLKIDRSFVNDMLLDPNNATIVSTIIAMTRQLNLKVIAEGVETKEQLQFLQEKQCDEVQGFLFSPPVPSDTMGSLLEQAVQ</sequence>
<dbReference type="Pfam" id="PF00990">
    <property type="entry name" value="GGDEF"/>
    <property type="match status" value="1"/>
</dbReference>
<dbReference type="SMART" id="SM00052">
    <property type="entry name" value="EAL"/>
    <property type="match status" value="1"/>
</dbReference>
<dbReference type="InterPro" id="IPR029787">
    <property type="entry name" value="Nucleotide_cyclase"/>
</dbReference>
<dbReference type="Proteomes" id="UP000295418">
    <property type="component" value="Unassembled WGS sequence"/>
</dbReference>
<dbReference type="SUPFAM" id="SSF141868">
    <property type="entry name" value="EAL domain-like"/>
    <property type="match status" value="1"/>
</dbReference>
<dbReference type="EMBL" id="SKFG01000014">
    <property type="protein sequence ID" value="TCZ76126.1"/>
    <property type="molecule type" value="Genomic_DNA"/>
</dbReference>
<dbReference type="InterPro" id="IPR052155">
    <property type="entry name" value="Biofilm_reg_signaling"/>
</dbReference>
<gene>
    <name evidence="5" type="ORF">E0485_14890</name>
</gene>